<accession>A0A9P8CDS0</accession>
<dbReference type="AlphaFoldDB" id="A0A9P8CDS0"/>
<evidence type="ECO:0000256" key="1">
    <source>
        <dbReference type="SAM" id="Phobius"/>
    </source>
</evidence>
<proteinExistence type="predicted"/>
<dbReference type="EMBL" id="MU254023">
    <property type="protein sequence ID" value="KAG9242910.1"/>
    <property type="molecule type" value="Genomic_DNA"/>
</dbReference>
<keyword evidence="3" id="KW-1185">Reference proteome</keyword>
<comment type="caution">
    <text evidence="2">The sequence shown here is derived from an EMBL/GenBank/DDBJ whole genome shotgun (WGS) entry which is preliminary data.</text>
</comment>
<sequence>MCHVVRFRLRTAWSAIPRISSFPQTQTIAILPQLQRLAHMKSFSSSSTQCEKKQGSSWKKWLVDENSKTEQQIHKWNTEDKDSKEAMNFALRNLGWGETSISLINGFISILSISIMVSMIAGFVWVLDWIGLWPFNWPYRTATSKASDAKEKPNLTCVEVS</sequence>
<feature type="transmembrane region" description="Helical" evidence="1">
    <location>
        <begin position="102"/>
        <end position="127"/>
    </location>
</feature>
<name>A0A9P8CDS0_9HELO</name>
<keyword evidence="1" id="KW-0812">Transmembrane</keyword>
<evidence type="ECO:0000313" key="3">
    <source>
        <dbReference type="Proteomes" id="UP000887226"/>
    </source>
</evidence>
<dbReference type="Proteomes" id="UP000887226">
    <property type="component" value="Unassembled WGS sequence"/>
</dbReference>
<gene>
    <name evidence="2" type="ORF">BJ878DRAFT_481589</name>
</gene>
<keyword evidence="1" id="KW-1133">Transmembrane helix</keyword>
<reference evidence="2" key="1">
    <citation type="journal article" date="2021" name="IMA Fungus">
        <title>Genomic characterization of three marine fungi, including Emericellopsis atlantica sp. nov. with signatures of a generalist lifestyle and marine biomass degradation.</title>
        <authorList>
            <person name="Hagestad O.C."/>
            <person name="Hou L."/>
            <person name="Andersen J.H."/>
            <person name="Hansen E.H."/>
            <person name="Altermark B."/>
            <person name="Li C."/>
            <person name="Kuhnert E."/>
            <person name="Cox R.J."/>
            <person name="Crous P.W."/>
            <person name="Spatafora J.W."/>
            <person name="Lail K."/>
            <person name="Amirebrahimi M."/>
            <person name="Lipzen A."/>
            <person name="Pangilinan J."/>
            <person name="Andreopoulos W."/>
            <person name="Hayes R.D."/>
            <person name="Ng V."/>
            <person name="Grigoriev I.V."/>
            <person name="Jackson S.A."/>
            <person name="Sutton T.D.S."/>
            <person name="Dobson A.D.W."/>
            <person name="Rama T."/>
        </authorList>
    </citation>
    <scope>NUCLEOTIDE SEQUENCE</scope>
    <source>
        <strain evidence="2">TRa3180A</strain>
    </source>
</reference>
<evidence type="ECO:0000313" key="2">
    <source>
        <dbReference type="EMBL" id="KAG9242910.1"/>
    </source>
</evidence>
<keyword evidence="1" id="KW-0472">Membrane</keyword>
<organism evidence="2 3">
    <name type="scientific">Calycina marina</name>
    <dbReference type="NCBI Taxonomy" id="1763456"/>
    <lineage>
        <taxon>Eukaryota</taxon>
        <taxon>Fungi</taxon>
        <taxon>Dikarya</taxon>
        <taxon>Ascomycota</taxon>
        <taxon>Pezizomycotina</taxon>
        <taxon>Leotiomycetes</taxon>
        <taxon>Helotiales</taxon>
        <taxon>Pezizellaceae</taxon>
        <taxon>Calycina</taxon>
    </lineage>
</organism>
<protein>
    <submittedName>
        <fullName evidence="2">Uncharacterized protein</fullName>
    </submittedName>
</protein>